<comment type="caution">
    <text evidence="1">The sequence shown here is derived from an EMBL/GenBank/DDBJ whole genome shotgun (WGS) entry which is preliminary data.</text>
</comment>
<dbReference type="Proteomes" id="UP001239111">
    <property type="component" value="Chromosome 1"/>
</dbReference>
<dbReference type="EMBL" id="CM056741">
    <property type="protein sequence ID" value="KAJ8686837.1"/>
    <property type="molecule type" value="Genomic_DNA"/>
</dbReference>
<sequence length="529" mass="60291">MERSRPIGTKIVSHDGSSFAIVKKHNLQSGNQGKFYEKDPLSITGEFNSQNESEALASEQDPLSIEKRTIVKEEINFGSDDYAYLRMAYSDAEPMTGNRDVQVVKRKSQVTSVKKRPIKRPIKKKLSVAMTKTIQVSGWKLSFHSYCTDCHKRWNQVHYKSTESCPSCKVRLAYRCNSCGKHYFARSGASYHVKYACGRSRGDLSCTYPNCPYKTKDPEKLEKHQKLKHLFFPSSDPLQLIPAETNEEPQSDMSQSKFKNEDLSNAILPDDPLALSPTKNVETQSPSKTQRLFGPKILSVSIVRQDSMLSNLFKPAGKPNIVPINPQDPLLSPTDSNKKDDEQADIKPERESIDSEDTLPPIPPLKIINQSVISQSSGSSLVPFSSAKAPAKASKKARFKVKSGKFSAASKSALKCSKCSVQFTIKSWYRNHARYCGTSYRLFECHHCQFNTLYKRKIRKHVQKHVDRSDYYKCPRCDKSYKHRKHLTAHMKHACNPTVEFQCDLCAYKCFIKPYMIKHMRYKHEVFSI</sequence>
<gene>
    <name evidence="1" type="ORF">QAD02_022631</name>
</gene>
<evidence type="ECO:0000313" key="2">
    <source>
        <dbReference type="Proteomes" id="UP001239111"/>
    </source>
</evidence>
<reference evidence="1" key="1">
    <citation type="submission" date="2023-04" db="EMBL/GenBank/DDBJ databases">
        <title>A chromosome-level genome assembly of the parasitoid wasp Eretmocerus hayati.</title>
        <authorList>
            <person name="Zhong Y."/>
            <person name="Liu S."/>
            <person name="Liu Y."/>
        </authorList>
    </citation>
    <scope>NUCLEOTIDE SEQUENCE</scope>
    <source>
        <strain evidence="1">ZJU_SS_LIU_2023</strain>
    </source>
</reference>
<protein>
    <submittedName>
        <fullName evidence="1">Uncharacterized protein</fullName>
    </submittedName>
</protein>
<proteinExistence type="predicted"/>
<evidence type="ECO:0000313" key="1">
    <source>
        <dbReference type="EMBL" id="KAJ8686837.1"/>
    </source>
</evidence>
<organism evidence="1 2">
    <name type="scientific">Eretmocerus hayati</name>
    <dbReference type="NCBI Taxonomy" id="131215"/>
    <lineage>
        <taxon>Eukaryota</taxon>
        <taxon>Metazoa</taxon>
        <taxon>Ecdysozoa</taxon>
        <taxon>Arthropoda</taxon>
        <taxon>Hexapoda</taxon>
        <taxon>Insecta</taxon>
        <taxon>Pterygota</taxon>
        <taxon>Neoptera</taxon>
        <taxon>Endopterygota</taxon>
        <taxon>Hymenoptera</taxon>
        <taxon>Apocrita</taxon>
        <taxon>Proctotrupomorpha</taxon>
        <taxon>Chalcidoidea</taxon>
        <taxon>Aphelinidae</taxon>
        <taxon>Aphelininae</taxon>
        <taxon>Eretmocerus</taxon>
    </lineage>
</organism>
<name>A0ACC2PTV4_9HYME</name>
<accession>A0ACC2PTV4</accession>
<keyword evidence="2" id="KW-1185">Reference proteome</keyword>